<dbReference type="Proteomes" id="UP001331561">
    <property type="component" value="Unassembled WGS sequence"/>
</dbReference>
<gene>
    <name evidence="1" type="ORF">VVD49_16415</name>
</gene>
<dbReference type="Gene3D" id="2.40.160.50">
    <property type="entry name" value="membrane protein fhac: a member of the omp85/tpsb transporter family"/>
    <property type="match status" value="1"/>
</dbReference>
<dbReference type="EMBL" id="JAYXHS010000003">
    <property type="protein sequence ID" value="MEC5387315.1"/>
    <property type="molecule type" value="Genomic_DNA"/>
</dbReference>
<protein>
    <recommendedName>
        <fullName evidence="3">Bacterial surface antigen (D15) domain-containing protein</fullName>
    </recommendedName>
</protein>
<dbReference type="RefSeq" id="WP_327600290.1">
    <property type="nucleotide sequence ID" value="NZ_JAYXHS010000003.1"/>
</dbReference>
<name>A0ABU6K8J4_9RHOO</name>
<evidence type="ECO:0000313" key="2">
    <source>
        <dbReference type="Proteomes" id="UP001331561"/>
    </source>
</evidence>
<organism evidence="1 2">
    <name type="scientific">Uliginosibacterium silvisoli</name>
    <dbReference type="NCBI Taxonomy" id="3114758"/>
    <lineage>
        <taxon>Bacteria</taxon>
        <taxon>Pseudomonadati</taxon>
        <taxon>Pseudomonadota</taxon>
        <taxon>Betaproteobacteria</taxon>
        <taxon>Rhodocyclales</taxon>
        <taxon>Zoogloeaceae</taxon>
        <taxon>Uliginosibacterium</taxon>
    </lineage>
</organism>
<evidence type="ECO:0008006" key="3">
    <source>
        <dbReference type="Google" id="ProtNLM"/>
    </source>
</evidence>
<comment type="caution">
    <text evidence="1">The sequence shown here is derived from an EMBL/GenBank/DDBJ whole genome shotgun (WGS) entry which is preliminary data.</text>
</comment>
<accession>A0ABU6K8J4</accession>
<keyword evidence="2" id="KW-1185">Reference proteome</keyword>
<proteinExistence type="predicted"/>
<sequence>MPTDKAQESAPAPEKPSPWLLAPVFTSNPKLGTTLGATAGYLTRFDEKSRPSMFATTLQYSSTDSIVAGAFARTSYDEDRQRLNIGMTYGNIKNDYTDYLGTGVPLKNNAELRSGILRYLYRVSGDWFIGVQGIYQNFTIAGATAFDEQVLDVLGVAPYKSGGLGVVGYYDSRDNDFKPSRGWVVSLNNLAYREALGGANNFDVYRADFRHYIPHGDGNVFALRQLNHLTSDAPTQNLAPVQLRGYKTGQYTGKYVSQFEGEERFKLAQRWTATLFAALSCTYGNGKSCSDNSNLFPMAGAGVQYILKPEVGIVLNLEYAQGKAGNSGVILKTGYTF</sequence>
<reference evidence="1 2" key="1">
    <citation type="submission" date="2024-01" db="EMBL/GenBank/DDBJ databases">
        <title>Uliginosibacterium soil sp. nov.</title>
        <authorList>
            <person name="Lv Y."/>
        </authorList>
    </citation>
    <scope>NUCLEOTIDE SEQUENCE [LARGE SCALE GENOMIC DNA]</scope>
    <source>
        <strain evidence="1 2">H3</strain>
    </source>
</reference>
<evidence type="ECO:0000313" key="1">
    <source>
        <dbReference type="EMBL" id="MEC5387315.1"/>
    </source>
</evidence>